<name>A0A2P6QZ50_ROSCH</name>
<evidence type="ECO:0000313" key="3">
    <source>
        <dbReference type="Proteomes" id="UP000238479"/>
    </source>
</evidence>
<dbReference type="Proteomes" id="UP000238479">
    <property type="component" value="Chromosome 4"/>
</dbReference>
<dbReference type="AlphaFoldDB" id="A0A2P6QZ50"/>
<dbReference type="Gramene" id="PRQ39462">
    <property type="protein sequence ID" value="PRQ39462"/>
    <property type="gene ID" value="RchiOBHm_Chr4g0425471"/>
</dbReference>
<gene>
    <name evidence="2" type="ORF">RchiOBHm_Chr4g0425471</name>
</gene>
<sequence>MPLSQIFFFGFGRIFLLFFYCSIFLNKLQFCARLGFFQSSLWSSPPVGPRCRHGPLDSLVRGGYCRVGG</sequence>
<keyword evidence="1" id="KW-1133">Transmembrane helix</keyword>
<evidence type="ECO:0000313" key="2">
    <source>
        <dbReference type="EMBL" id="PRQ39462.1"/>
    </source>
</evidence>
<keyword evidence="1" id="KW-0472">Membrane</keyword>
<reference evidence="2 3" key="1">
    <citation type="journal article" date="2018" name="Nat. Genet.">
        <title>The Rosa genome provides new insights in the design of modern roses.</title>
        <authorList>
            <person name="Bendahmane M."/>
        </authorList>
    </citation>
    <scope>NUCLEOTIDE SEQUENCE [LARGE SCALE GENOMIC DNA]</scope>
    <source>
        <strain evidence="3">cv. Old Blush</strain>
    </source>
</reference>
<proteinExistence type="predicted"/>
<comment type="caution">
    <text evidence="2">The sequence shown here is derived from an EMBL/GenBank/DDBJ whole genome shotgun (WGS) entry which is preliminary data.</text>
</comment>
<evidence type="ECO:0000256" key="1">
    <source>
        <dbReference type="SAM" id="Phobius"/>
    </source>
</evidence>
<accession>A0A2P6QZ50</accession>
<keyword evidence="1" id="KW-0812">Transmembrane</keyword>
<feature type="transmembrane region" description="Helical" evidence="1">
    <location>
        <begin position="6"/>
        <end position="25"/>
    </location>
</feature>
<protein>
    <submittedName>
        <fullName evidence="2">Uncharacterized protein</fullName>
    </submittedName>
</protein>
<organism evidence="2 3">
    <name type="scientific">Rosa chinensis</name>
    <name type="common">China rose</name>
    <dbReference type="NCBI Taxonomy" id="74649"/>
    <lineage>
        <taxon>Eukaryota</taxon>
        <taxon>Viridiplantae</taxon>
        <taxon>Streptophyta</taxon>
        <taxon>Embryophyta</taxon>
        <taxon>Tracheophyta</taxon>
        <taxon>Spermatophyta</taxon>
        <taxon>Magnoliopsida</taxon>
        <taxon>eudicotyledons</taxon>
        <taxon>Gunneridae</taxon>
        <taxon>Pentapetalae</taxon>
        <taxon>rosids</taxon>
        <taxon>fabids</taxon>
        <taxon>Rosales</taxon>
        <taxon>Rosaceae</taxon>
        <taxon>Rosoideae</taxon>
        <taxon>Rosoideae incertae sedis</taxon>
        <taxon>Rosa</taxon>
    </lineage>
</organism>
<keyword evidence="3" id="KW-1185">Reference proteome</keyword>
<dbReference type="EMBL" id="PDCK01000042">
    <property type="protein sequence ID" value="PRQ39462.1"/>
    <property type="molecule type" value="Genomic_DNA"/>
</dbReference>